<evidence type="ECO:0000313" key="1">
    <source>
        <dbReference type="EMBL" id="AEW47302.1"/>
    </source>
</evidence>
<gene>
    <name evidence="1" type="ORF">B5S_0068</name>
</gene>
<proteinExistence type="predicted"/>
<dbReference type="EMBL" id="JN797796">
    <property type="protein sequence ID" value="AEW47302.1"/>
    <property type="molecule type" value="Genomic_DNA"/>
</dbReference>
<protein>
    <submittedName>
        <fullName evidence="1">Uncharacterized protein</fullName>
    </submittedName>
</protein>
<accession>J9PQT1</accession>
<reference evidence="1 2" key="1">
    <citation type="submission" date="2011-09" db="EMBL/GenBank/DDBJ databases">
        <title>Complete Genome Sequence of Bacillus cereus Bacteriophage B5S.</title>
        <authorList>
            <person name="Lee J.-H."/>
            <person name="Shin H."/>
            <person name="Son B."/>
            <person name="Ryu S."/>
        </authorList>
    </citation>
    <scope>NUCLEOTIDE SEQUENCE [LARGE SCALE GENOMIC DNA]</scope>
</reference>
<evidence type="ECO:0000313" key="2">
    <source>
        <dbReference type="Proteomes" id="UP000006291"/>
    </source>
</evidence>
<name>J9PQT1_9CAUD</name>
<sequence>MKVTYTGMRNFLEDTFQELGLKYHWLTLAHQYYIGHPDNDVIVSFKINGNNQNEFKIFANYKLGSNGEEHTTITTSKDVFFVALEQVIKTYNINTDYSPYEEV</sequence>
<organism evidence="1 2">
    <name type="scientific">Bacillus phage B5S</name>
    <dbReference type="NCBI Taxonomy" id="1126949"/>
    <lineage>
        <taxon>Viruses</taxon>
        <taxon>Duplodnaviria</taxon>
        <taxon>Heunggongvirae</taxon>
        <taxon>Uroviricota</taxon>
        <taxon>Caudoviricetes</taxon>
        <taxon>Herelleviridae</taxon>
        <taxon>Bastillevirinae</taxon>
        <taxon>Bequatrovirus</taxon>
        <taxon>Bequatrovirus B4</taxon>
    </lineage>
</organism>
<dbReference type="Proteomes" id="UP000006291">
    <property type="component" value="Segment"/>
</dbReference>